<gene>
    <name evidence="2" type="ORF">B0H63DRAFT_507761</name>
</gene>
<feature type="region of interest" description="Disordered" evidence="1">
    <location>
        <begin position="66"/>
        <end position="203"/>
    </location>
</feature>
<evidence type="ECO:0000256" key="1">
    <source>
        <dbReference type="SAM" id="MobiDB-lite"/>
    </source>
</evidence>
<comment type="caution">
    <text evidence="2">The sequence shown here is derived from an EMBL/GenBank/DDBJ whole genome shotgun (WGS) entry which is preliminary data.</text>
</comment>
<keyword evidence="3" id="KW-1185">Reference proteome</keyword>
<evidence type="ECO:0000313" key="2">
    <source>
        <dbReference type="EMBL" id="KAK3390414.1"/>
    </source>
</evidence>
<feature type="compositionally biased region" description="Basic residues" evidence="1">
    <location>
        <begin position="158"/>
        <end position="167"/>
    </location>
</feature>
<feature type="region of interest" description="Disordered" evidence="1">
    <location>
        <begin position="354"/>
        <end position="388"/>
    </location>
</feature>
<feature type="compositionally biased region" description="Low complexity" evidence="1">
    <location>
        <begin position="185"/>
        <end position="196"/>
    </location>
</feature>
<reference evidence="2" key="2">
    <citation type="submission" date="2023-06" db="EMBL/GenBank/DDBJ databases">
        <authorList>
            <consortium name="Lawrence Berkeley National Laboratory"/>
            <person name="Haridas S."/>
            <person name="Hensen N."/>
            <person name="Bonometti L."/>
            <person name="Westerberg I."/>
            <person name="Brannstrom I.O."/>
            <person name="Guillou S."/>
            <person name="Cros-Aarteil S."/>
            <person name="Calhoun S."/>
            <person name="Kuo A."/>
            <person name="Mondo S."/>
            <person name="Pangilinan J."/>
            <person name="Riley R."/>
            <person name="LaButti K."/>
            <person name="Andreopoulos B."/>
            <person name="Lipzen A."/>
            <person name="Chen C."/>
            <person name="Yanf M."/>
            <person name="Daum C."/>
            <person name="Ng V."/>
            <person name="Clum A."/>
            <person name="Steindorff A."/>
            <person name="Ohm R."/>
            <person name="Martin F."/>
            <person name="Silar P."/>
            <person name="Natvig D."/>
            <person name="Lalanne C."/>
            <person name="Gautier V."/>
            <person name="Ament-velasquez S.L."/>
            <person name="Kruys A."/>
            <person name="Hutchinson M.I."/>
            <person name="Powell A.J."/>
            <person name="Barry K."/>
            <person name="Miller A.N."/>
            <person name="Grigoriev I.V."/>
            <person name="Debuchy R."/>
            <person name="Gladieux P."/>
            <person name="Thoren M.H."/>
            <person name="Johannesson H."/>
        </authorList>
    </citation>
    <scope>NUCLEOTIDE SEQUENCE</scope>
    <source>
        <strain evidence="2">CBS 232.78</strain>
    </source>
</reference>
<proteinExistence type="predicted"/>
<dbReference type="Proteomes" id="UP001285441">
    <property type="component" value="Unassembled WGS sequence"/>
</dbReference>
<reference evidence="2" key="1">
    <citation type="journal article" date="2023" name="Mol. Phylogenet. Evol.">
        <title>Genome-scale phylogeny and comparative genomics of the fungal order Sordariales.</title>
        <authorList>
            <person name="Hensen N."/>
            <person name="Bonometti L."/>
            <person name="Westerberg I."/>
            <person name="Brannstrom I.O."/>
            <person name="Guillou S."/>
            <person name="Cros-Aarteil S."/>
            <person name="Calhoun S."/>
            <person name="Haridas S."/>
            <person name="Kuo A."/>
            <person name="Mondo S."/>
            <person name="Pangilinan J."/>
            <person name="Riley R."/>
            <person name="LaButti K."/>
            <person name="Andreopoulos B."/>
            <person name="Lipzen A."/>
            <person name="Chen C."/>
            <person name="Yan M."/>
            <person name="Daum C."/>
            <person name="Ng V."/>
            <person name="Clum A."/>
            <person name="Steindorff A."/>
            <person name="Ohm R.A."/>
            <person name="Martin F."/>
            <person name="Silar P."/>
            <person name="Natvig D.O."/>
            <person name="Lalanne C."/>
            <person name="Gautier V."/>
            <person name="Ament-Velasquez S.L."/>
            <person name="Kruys A."/>
            <person name="Hutchinson M.I."/>
            <person name="Powell A.J."/>
            <person name="Barry K."/>
            <person name="Miller A.N."/>
            <person name="Grigoriev I.V."/>
            <person name="Debuchy R."/>
            <person name="Gladieux P."/>
            <person name="Hiltunen Thoren M."/>
            <person name="Johannesson H."/>
        </authorList>
    </citation>
    <scope>NUCLEOTIDE SEQUENCE</scope>
    <source>
        <strain evidence="2">CBS 232.78</strain>
    </source>
</reference>
<feature type="compositionally biased region" description="Polar residues" evidence="1">
    <location>
        <begin position="123"/>
        <end position="138"/>
    </location>
</feature>
<name>A0AAE0U4R0_9PEZI</name>
<evidence type="ECO:0000313" key="3">
    <source>
        <dbReference type="Proteomes" id="UP001285441"/>
    </source>
</evidence>
<protein>
    <submittedName>
        <fullName evidence="2">Uncharacterized protein</fullName>
    </submittedName>
</protein>
<accession>A0AAE0U4R0</accession>
<organism evidence="2 3">
    <name type="scientific">Podospora didyma</name>
    <dbReference type="NCBI Taxonomy" id="330526"/>
    <lineage>
        <taxon>Eukaryota</taxon>
        <taxon>Fungi</taxon>
        <taxon>Dikarya</taxon>
        <taxon>Ascomycota</taxon>
        <taxon>Pezizomycotina</taxon>
        <taxon>Sordariomycetes</taxon>
        <taxon>Sordariomycetidae</taxon>
        <taxon>Sordariales</taxon>
        <taxon>Podosporaceae</taxon>
        <taxon>Podospora</taxon>
    </lineage>
</organism>
<feature type="compositionally biased region" description="Low complexity" evidence="1">
    <location>
        <begin position="38"/>
        <end position="49"/>
    </location>
</feature>
<feature type="region of interest" description="Disordered" evidence="1">
    <location>
        <begin position="27"/>
        <end position="51"/>
    </location>
</feature>
<sequence>MGSRRLQVPQSLARQWQWEWRPHLKETWSRKYRQGQPSLSTSSSVSSSTPARRPLLYQELYAEFAKRSRAAKSSGPKSAARPKLSSRKPTAARASPAWGGGRLPQAPTPKTADEKRLGEDQWGSMSSAAHETGNGPQQEEQKKVGDGGSRAPEPTKIKQQRQRKQQKLGKQDRQRMPASPPGSEQRPQQQDGTQQQPFLPPDSDLQEWLRDVAELDSGRLPAPSATDVKQDGPTVIVLNSASRSLLESDFYRLAPQGQHVDGWAGGIVKVVQARSKATKEPLGQYFIFFDTRAAAMAYSKEVRRLHGLSRRMLPSEFGGVASGTSLADETIPVVDVEASGGMPASLQVDDAAVVESRTGPNSSDPAATEADIVANPKNAPVAESNSNKDELRRYALLPPSSALHFELYSTSSLHALLHSFSKPTSTPQSPPSSPPAASADRKLLQAHLSDLSLPPDHQHVLLHLTNSKLTTHILRTVLDTDGHQRNLVWKVDSIDPVASSRAEVKYSSFNAENTTLPASGKSPRVEEAFGRFVVSFADAAEARRFVRYWHKRELLDPRTERLALVNATGLW</sequence>
<dbReference type="AlphaFoldDB" id="A0AAE0U4R0"/>
<feature type="region of interest" description="Disordered" evidence="1">
    <location>
        <begin position="420"/>
        <end position="440"/>
    </location>
</feature>
<dbReference type="EMBL" id="JAULSW010000002">
    <property type="protein sequence ID" value="KAK3390414.1"/>
    <property type="molecule type" value="Genomic_DNA"/>
</dbReference>